<gene>
    <name evidence="2" type="ORF">NCGR_LOCUS33711</name>
</gene>
<reference evidence="2" key="1">
    <citation type="submission" date="2020-10" db="EMBL/GenBank/DDBJ databases">
        <authorList>
            <person name="Han B."/>
            <person name="Lu T."/>
            <person name="Zhao Q."/>
            <person name="Huang X."/>
            <person name="Zhao Y."/>
        </authorList>
    </citation>
    <scope>NUCLEOTIDE SEQUENCE</scope>
</reference>
<dbReference type="AlphaFoldDB" id="A0A811Q3C6"/>
<dbReference type="EMBL" id="CAJGYO010000008">
    <property type="protein sequence ID" value="CAD6249912.1"/>
    <property type="molecule type" value="Genomic_DNA"/>
</dbReference>
<keyword evidence="3" id="KW-1185">Reference proteome</keyword>
<feature type="compositionally biased region" description="Basic and acidic residues" evidence="1">
    <location>
        <begin position="59"/>
        <end position="75"/>
    </location>
</feature>
<name>A0A811Q3C6_9POAL</name>
<organism evidence="2 3">
    <name type="scientific">Miscanthus lutarioriparius</name>
    <dbReference type="NCBI Taxonomy" id="422564"/>
    <lineage>
        <taxon>Eukaryota</taxon>
        <taxon>Viridiplantae</taxon>
        <taxon>Streptophyta</taxon>
        <taxon>Embryophyta</taxon>
        <taxon>Tracheophyta</taxon>
        <taxon>Spermatophyta</taxon>
        <taxon>Magnoliopsida</taxon>
        <taxon>Liliopsida</taxon>
        <taxon>Poales</taxon>
        <taxon>Poaceae</taxon>
        <taxon>PACMAD clade</taxon>
        <taxon>Panicoideae</taxon>
        <taxon>Andropogonodae</taxon>
        <taxon>Andropogoneae</taxon>
        <taxon>Saccharinae</taxon>
        <taxon>Miscanthus</taxon>
    </lineage>
</organism>
<sequence>MVARLPQRPNRVQMATTSRPVRMTAASLAQRAGHDEQAGEDDGRQLGAESLEVEALLESGHERHREQQGSHREPGAETTPNALTSESAPPPTTVAKPIQMPVMTHVATAAEAMAARLPQRPNRVEMATTSRLVRMTAASLAQTAGHDEQAGEDDGRHLGTESLEMLESLSCVRSSNHQRKLTLVPLFALSELWLTIQCTQRHSSFKEPGCHETPELGAEPAV</sequence>
<evidence type="ECO:0000256" key="1">
    <source>
        <dbReference type="SAM" id="MobiDB-lite"/>
    </source>
</evidence>
<feature type="region of interest" description="Disordered" evidence="1">
    <location>
        <begin position="1"/>
        <end position="94"/>
    </location>
</feature>
<protein>
    <submittedName>
        <fullName evidence="2">Uncharacterized protein</fullName>
    </submittedName>
</protein>
<evidence type="ECO:0000313" key="2">
    <source>
        <dbReference type="EMBL" id="CAD6249912.1"/>
    </source>
</evidence>
<feature type="compositionally biased region" description="Basic and acidic residues" evidence="1">
    <location>
        <begin position="32"/>
        <end position="44"/>
    </location>
</feature>
<feature type="compositionally biased region" description="Low complexity" evidence="1">
    <location>
        <begin position="46"/>
        <end position="58"/>
    </location>
</feature>
<evidence type="ECO:0000313" key="3">
    <source>
        <dbReference type="Proteomes" id="UP000604825"/>
    </source>
</evidence>
<accession>A0A811Q3C6</accession>
<dbReference type="Proteomes" id="UP000604825">
    <property type="component" value="Unassembled WGS sequence"/>
</dbReference>
<proteinExistence type="predicted"/>
<feature type="compositionally biased region" description="Polar residues" evidence="1">
    <location>
        <begin position="78"/>
        <end position="87"/>
    </location>
</feature>
<comment type="caution">
    <text evidence="2">The sequence shown here is derived from an EMBL/GenBank/DDBJ whole genome shotgun (WGS) entry which is preliminary data.</text>
</comment>